<dbReference type="OrthoDB" id="9762443at2"/>
<dbReference type="AlphaFoldDB" id="A0A0S4KYL5"/>
<reference evidence="3" key="1">
    <citation type="submission" date="2015-09" db="EMBL/GenBank/DDBJ databases">
        <authorList>
            <person name="Daims H."/>
        </authorList>
    </citation>
    <scope>NUCLEOTIDE SEQUENCE [LARGE SCALE GENOMIC DNA]</scope>
</reference>
<feature type="domain" description="Teneurin NHL" evidence="1">
    <location>
        <begin position="47"/>
        <end position="141"/>
    </location>
</feature>
<dbReference type="RefSeq" id="WP_062487455.1">
    <property type="nucleotide sequence ID" value="NZ_LN885086.1"/>
</dbReference>
<dbReference type="Pfam" id="PF25021">
    <property type="entry name" value="TEN_NHL"/>
    <property type="match status" value="1"/>
</dbReference>
<gene>
    <name evidence="2" type="ORF">NITINOP_3298</name>
</gene>
<dbReference type="PANTHER" id="PTHR46388:SF2">
    <property type="entry name" value="NHL REPEAT-CONTAINING PROTEIN 2"/>
    <property type="match status" value="1"/>
</dbReference>
<evidence type="ECO:0000259" key="1">
    <source>
        <dbReference type="Pfam" id="PF25021"/>
    </source>
</evidence>
<sequence>MDTQLTSKETGARTAVGLIDTFAGNGKARSTGDGKPAVKAGIPLPHHAALDKDEQWLYFAESGSDRVRRINLQTGTIHNFAGIGETCYCGDDGPCGEAGLYLPLDVAFDSQNNLYICDSGSNRIRRVDRDTGIITTVVGTGLHGFNGDGPATEVNLTWPAAIAFDQDDVLYIADTQAHRVRRYDPKTGMVTTIAGIWTEEDEARDQPLVARNLVVLSGDAIGIDFSDDQGWLMPVCSDGLDLSLYLDDGRPALEARLYDVVGLAVDRNGDLYLVDKGSNRIRKIDRRTGVIGTVAGVCRYGYDGDGKPAVRAMLHAPEAVAIDRENNLYISDTMNHRVRKVDAATGVITTVAGTGDSGYEDNHMGGCGAARFVAKESAGLLKPGEGLLGVEAVVNAPVGLAMDSQGCLYICERGENRIRRLRLA</sequence>
<dbReference type="PANTHER" id="PTHR46388">
    <property type="entry name" value="NHL REPEAT-CONTAINING PROTEIN 2"/>
    <property type="match status" value="1"/>
</dbReference>
<accession>A0A0S4KYL5</accession>
<protein>
    <recommendedName>
        <fullName evidence="1">Teneurin NHL domain-containing protein</fullName>
    </recommendedName>
</protein>
<evidence type="ECO:0000313" key="2">
    <source>
        <dbReference type="EMBL" id="CUQ68270.1"/>
    </source>
</evidence>
<evidence type="ECO:0000313" key="3">
    <source>
        <dbReference type="Proteomes" id="UP000066284"/>
    </source>
</evidence>
<dbReference type="InterPro" id="IPR056822">
    <property type="entry name" value="TEN_NHL"/>
</dbReference>
<dbReference type="Proteomes" id="UP000066284">
    <property type="component" value="Chromosome 1"/>
</dbReference>
<keyword evidence="3" id="KW-1185">Reference proteome</keyword>
<dbReference type="EMBL" id="LN885086">
    <property type="protein sequence ID" value="CUQ68270.1"/>
    <property type="molecule type" value="Genomic_DNA"/>
</dbReference>
<organism evidence="2 3">
    <name type="scientific">Candidatus Nitrospira inopinata</name>
    <dbReference type="NCBI Taxonomy" id="1715989"/>
    <lineage>
        <taxon>Bacteria</taxon>
        <taxon>Pseudomonadati</taxon>
        <taxon>Nitrospirota</taxon>
        <taxon>Nitrospiria</taxon>
        <taxon>Nitrospirales</taxon>
        <taxon>Nitrospiraceae</taxon>
        <taxon>Nitrospira</taxon>
    </lineage>
</organism>
<dbReference type="Gene3D" id="2.120.10.30">
    <property type="entry name" value="TolB, C-terminal domain"/>
    <property type="match status" value="4"/>
</dbReference>
<name>A0A0S4KYL5_9BACT</name>
<proteinExistence type="predicted"/>
<dbReference type="InterPro" id="IPR011042">
    <property type="entry name" value="6-blade_b-propeller_TolB-like"/>
</dbReference>
<dbReference type="SUPFAM" id="SSF63825">
    <property type="entry name" value="YWTD domain"/>
    <property type="match status" value="1"/>
</dbReference>
<dbReference type="STRING" id="1715989.NITINOP_3298"/>
<dbReference type="KEGG" id="nio:NITINOP_3298"/>